<dbReference type="PROSITE" id="PS50082">
    <property type="entry name" value="WD_REPEATS_2"/>
    <property type="match status" value="4"/>
</dbReference>
<dbReference type="GO" id="GO:0003723">
    <property type="term" value="F:RNA binding"/>
    <property type="evidence" value="ECO:0007669"/>
    <property type="project" value="TreeGrafter"/>
</dbReference>
<evidence type="ECO:0000313" key="4">
    <source>
        <dbReference type="EMBL" id="ELU45796.1"/>
    </source>
</evidence>
<feature type="repeat" description="WD" evidence="3">
    <location>
        <begin position="367"/>
        <end position="410"/>
    </location>
</feature>
<protein>
    <submittedName>
        <fullName evidence="4">U5 snRNP complex subunit</fullName>
    </submittedName>
</protein>
<feature type="repeat" description="WD" evidence="3">
    <location>
        <begin position="411"/>
        <end position="450"/>
    </location>
</feature>
<dbReference type="InterPro" id="IPR019775">
    <property type="entry name" value="WD40_repeat_CS"/>
</dbReference>
<proteinExistence type="predicted"/>
<evidence type="ECO:0000256" key="1">
    <source>
        <dbReference type="ARBA" id="ARBA00022574"/>
    </source>
</evidence>
<dbReference type="AlphaFoldDB" id="L8X694"/>
<accession>L8X694</accession>
<reference evidence="4 5" key="1">
    <citation type="journal article" date="2013" name="Nat. Commun.">
        <title>The evolution and pathogenic mechanisms of the rice sheath blight pathogen.</title>
        <authorList>
            <person name="Zheng A."/>
            <person name="Lin R."/>
            <person name="Xu L."/>
            <person name="Qin P."/>
            <person name="Tang C."/>
            <person name="Ai P."/>
            <person name="Zhang D."/>
            <person name="Liu Y."/>
            <person name="Sun Z."/>
            <person name="Feng H."/>
            <person name="Wang Y."/>
            <person name="Chen Y."/>
            <person name="Liang X."/>
            <person name="Fu R."/>
            <person name="Li Q."/>
            <person name="Zhang J."/>
            <person name="Yu X."/>
            <person name="Xie Z."/>
            <person name="Ding L."/>
            <person name="Guan P."/>
            <person name="Tang J."/>
            <person name="Liang Y."/>
            <person name="Wang S."/>
            <person name="Deng Q."/>
            <person name="Li S."/>
            <person name="Zhu J."/>
            <person name="Wang L."/>
            <person name="Liu H."/>
            <person name="Li P."/>
        </authorList>
    </citation>
    <scope>NUCLEOTIDE SEQUENCE [LARGE SCALE GENOMIC DNA]</scope>
    <source>
        <strain evidence="5">AG-1 IA</strain>
    </source>
</reference>
<dbReference type="Proteomes" id="UP000011668">
    <property type="component" value="Unassembled WGS sequence"/>
</dbReference>
<feature type="repeat" description="WD" evidence="3">
    <location>
        <begin position="229"/>
        <end position="272"/>
    </location>
</feature>
<dbReference type="SMART" id="SM00320">
    <property type="entry name" value="WD40"/>
    <property type="match status" value="7"/>
</dbReference>
<dbReference type="PROSITE" id="PS50294">
    <property type="entry name" value="WD_REPEATS_REGION"/>
    <property type="match status" value="2"/>
</dbReference>
<dbReference type="CDD" id="cd00200">
    <property type="entry name" value="WD40"/>
    <property type="match status" value="1"/>
</dbReference>
<dbReference type="InterPro" id="IPR015943">
    <property type="entry name" value="WD40/YVTN_repeat-like_dom_sf"/>
</dbReference>
<dbReference type="InterPro" id="IPR001680">
    <property type="entry name" value="WD40_rpt"/>
</dbReference>
<dbReference type="PROSITE" id="PS00678">
    <property type="entry name" value="WD_REPEATS_1"/>
    <property type="match status" value="1"/>
</dbReference>
<dbReference type="OMA" id="IWDIRPY"/>
<keyword evidence="2" id="KW-0677">Repeat</keyword>
<feature type="repeat" description="WD" evidence="3">
    <location>
        <begin position="281"/>
        <end position="315"/>
    </location>
</feature>
<comment type="caution">
    <text evidence="4">The sequence shown here is derived from an EMBL/GenBank/DDBJ whole genome shotgun (WGS) entry which is preliminary data.</text>
</comment>
<keyword evidence="5" id="KW-1185">Reference proteome</keyword>
<evidence type="ECO:0000256" key="2">
    <source>
        <dbReference type="ARBA" id="ARBA00022737"/>
    </source>
</evidence>
<dbReference type="Gene3D" id="2.130.10.10">
    <property type="entry name" value="YVTN repeat-like/Quinoprotein amine dehydrogenase"/>
    <property type="match status" value="1"/>
</dbReference>
<gene>
    <name evidence="4" type="ORF">AG1IA_00159</name>
</gene>
<dbReference type="HOGENOM" id="CLU_000288_57_2_1"/>
<dbReference type="InterPro" id="IPR052234">
    <property type="entry name" value="U5_snRNP_Component"/>
</dbReference>
<dbReference type="InterPro" id="IPR036322">
    <property type="entry name" value="WD40_repeat_dom_sf"/>
</dbReference>
<dbReference type="OrthoDB" id="1068471at2759"/>
<keyword evidence="1 3" id="KW-0853">WD repeat</keyword>
<name>L8X694_THACA</name>
<dbReference type="GO" id="GO:0071013">
    <property type="term" value="C:catalytic step 2 spliceosome"/>
    <property type="evidence" value="ECO:0007669"/>
    <property type="project" value="TreeGrafter"/>
</dbReference>
<dbReference type="STRING" id="983506.L8X694"/>
<dbReference type="Pfam" id="PF00400">
    <property type="entry name" value="WD40"/>
    <property type="match status" value="6"/>
</dbReference>
<dbReference type="PANTHER" id="PTHR44006:SF1">
    <property type="entry name" value="U5 SMALL NUCLEAR RIBONUCLEOPROTEIN 40 KDA PROTEIN"/>
    <property type="match status" value="1"/>
</dbReference>
<dbReference type="PANTHER" id="PTHR44006">
    <property type="entry name" value="U5 SMALL NUCLEAR RIBONUCLEOPROTEIN 40 KDA PROTEIN"/>
    <property type="match status" value="1"/>
</dbReference>
<dbReference type="EMBL" id="AFRT01000035">
    <property type="protein sequence ID" value="ELU45796.1"/>
    <property type="molecule type" value="Genomic_DNA"/>
</dbReference>
<dbReference type="SUPFAM" id="SSF50978">
    <property type="entry name" value="WD40 repeat-like"/>
    <property type="match status" value="1"/>
</dbReference>
<evidence type="ECO:0000256" key="3">
    <source>
        <dbReference type="PROSITE-ProRule" id="PRU00221"/>
    </source>
</evidence>
<sequence length="450" mass="48594">MKRLVIRALTRGIYRGFPLTEDANRDCMVAISRNSAEQAPVDGLLSVACHPTSALIVRHAMADKRKAPSPPPSSAALVKRARGETPPPMTQIAISAGASDREKALVRNVQRTSGLDAPIVSLAGAHSAEIMSCRFDPTGQNIAACSADRTICRCIKSKSVPSTNSRTAAFWRTYPPNTNYGHLGPTSPIHKGPILDLQWSLNSPHIYTVSADGTLAFINVTTGERIRRLRAHRGVVNALDRALTGGTELIATAGDDGFVRVWDVEEEGRDAVQEWEIGCPVTAVCWSADASQLFAGALDNEIHVYDLRKKQEVYTLKGHTDTIASLALSPNGQFLLSPSFSSTTLIHDVRPFATDASRVHRILQGAPAGFENTLRRAAWSRDDGGQRVAVGGADKTVTVWDFESGRVLYKLPGHKGTVTAVDFHPREPIILTGSKDATLLLGELERSLAL</sequence>
<organism evidence="4 5">
    <name type="scientific">Thanatephorus cucumeris (strain AG1-IA)</name>
    <name type="common">Rice sheath blight fungus</name>
    <name type="synonym">Rhizoctonia solani</name>
    <dbReference type="NCBI Taxonomy" id="983506"/>
    <lineage>
        <taxon>Eukaryota</taxon>
        <taxon>Fungi</taxon>
        <taxon>Dikarya</taxon>
        <taxon>Basidiomycota</taxon>
        <taxon>Agaricomycotina</taxon>
        <taxon>Agaricomycetes</taxon>
        <taxon>Cantharellales</taxon>
        <taxon>Ceratobasidiaceae</taxon>
        <taxon>Rhizoctonia</taxon>
        <taxon>Rhizoctonia solani AG-1</taxon>
    </lineage>
</organism>
<evidence type="ECO:0000313" key="5">
    <source>
        <dbReference type="Proteomes" id="UP000011668"/>
    </source>
</evidence>